<evidence type="ECO:0000313" key="10">
    <source>
        <dbReference type="EMBL" id="KAH9530292.1"/>
    </source>
</evidence>
<evidence type="ECO:0000256" key="3">
    <source>
        <dbReference type="ARBA" id="ARBA00006366"/>
    </source>
</evidence>
<gene>
    <name evidence="10" type="ORF">DERF_004105</name>
</gene>
<feature type="transmembrane region" description="Helical" evidence="9">
    <location>
        <begin position="91"/>
        <end position="111"/>
    </location>
</feature>
<dbReference type="GO" id="GO:0032217">
    <property type="term" value="F:riboflavin transmembrane transporter activity"/>
    <property type="evidence" value="ECO:0007669"/>
    <property type="project" value="UniProtKB-UniRule"/>
</dbReference>
<dbReference type="EMBL" id="ASGP02000001">
    <property type="protein sequence ID" value="KAH9530292.1"/>
    <property type="molecule type" value="Genomic_DNA"/>
</dbReference>
<organism evidence="10 11">
    <name type="scientific">Dermatophagoides farinae</name>
    <name type="common">American house dust mite</name>
    <dbReference type="NCBI Taxonomy" id="6954"/>
    <lineage>
        <taxon>Eukaryota</taxon>
        <taxon>Metazoa</taxon>
        <taxon>Ecdysozoa</taxon>
        <taxon>Arthropoda</taxon>
        <taxon>Chelicerata</taxon>
        <taxon>Arachnida</taxon>
        <taxon>Acari</taxon>
        <taxon>Acariformes</taxon>
        <taxon>Sarcoptiformes</taxon>
        <taxon>Astigmata</taxon>
        <taxon>Psoroptidia</taxon>
        <taxon>Analgoidea</taxon>
        <taxon>Pyroglyphidae</taxon>
        <taxon>Dermatophagoidinae</taxon>
        <taxon>Dermatophagoides</taxon>
    </lineage>
</organism>
<feature type="transmembrane region" description="Helical" evidence="9">
    <location>
        <begin position="123"/>
        <end position="146"/>
    </location>
</feature>
<comment type="subcellular location">
    <subcellularLocation>
        <location evidence="2 9">Cell membrane</location>
        <topology evidence="2 9">Multi-pass membrane protein</topology>
    </subcellularLocation>
</comment>
<evidence type="ECO:0000256" key="5">
    <source>
        <dbReference type="ARBA" id="ARBA00022475"/>
    </source>
</evidence>
<keyword evidence="4 9" id="KW-0813">Transport</keyword>
<evidence type="ECO:0000256" key="9">
    <source>
        <dbReference type="RuleBase" id="RU368035"/>
    </source>
</evidence>
<dbReference type="PANTHER" id="PTHR12929:SF10">
    <property type="entry name" value="RIBOFLAVIN TRANSPORTER"/>
    <property type="match status" value="1"/>
</dbReference>
<accession>A0A922LCW2</accession>
<dbReference type="AlphaFoldDB" id="A0A922LCW2"/>
<feature type="transmembrane region" description="Helical" evidence="9">
    <location>
        <begin position="20"/>
        <end position="39"/>
    </location>
</feature>
<dbReference type="Proteomes" id="UP000790347">
    <property type="component" value="Unassembled WGS sequence"/>
</dbReference>
<name>A0A922LCW2_DERFA</name>
<sequence length="521" mass="58830">MAQQSFIGEMTEMIDTNPKAVVPISILAMLFGTGSWIALTGLWLEMPLLLQQLPEGWTLASHLNMMIQLANIGPLLYWIMKQNRFVNDISATHIQMLIGLISCLMLIGFWQRTICIFGGEHSIFLLIFTFGLALVDCTSSVTFLPFMARFDSSFMTPYLVGEGLSGFIPSLVVLIQGVGHTIGSMDEDSCPTITTTTKSAELLLNSQEISSNISSSSILDPIVSSSSSLQLPSLIEPRFSVEIFFTSLFITLIISYLAFLSLEFIPFARHEQRRIKRLHLFDKTISNNDDNNNINDERQRQQKSINLNDDNYVELSLDDDDDCNDESLNNHHHHHNEMNSNGKTFEINRSIYFYLLGLMFWNSFTTFGFMPPLQPFSAMPYSADTLHYVVILASISYPVGCFYGMLVEHRSIRMITMLTVVATILAVYILISALMSPSPPLVHSEQWHTIAAWIMVAIWAAFITIASYAKTMITLVICDYNRMNGMFWVGMQTQFGSAIGASIAFLLINYTHWFNQCYQIN</sequence>
<protein>
    <recommendedName>
        <fullName evidence="9">Riboflavin transporter</fullName>
    </recommendedName>
</protein>
<dbReference type="Pfam" id="PF06237">
    <property type="entry name" value="SLC52_ribofla_tr"/>
    <property type="match status" value="1"/>
</dbReference>
<dbReference type="InterPro" id="IPR036259">
    <property type="entry name" value="MFS_trans_sf"/>
</dbReference>
<dbReference type="OrthoDB" id="9995836at2759"/>
<evidence type="ECO:0000256" key="4">
    <source>
        <dbReference type="ARBA" id="ARBA00022448"/>
    </source>
</evidence>
<keyword evidence="5 9" id="KW-1003">Cell membrane</keyword>
<evidence type="ECO:0000256" key="2">
    <source>
        <dbReference type="ARBA" id="ARBA00004651"/>
    </source>
</evidence>
<proteinExistence type="inferred from homology"/>
<feature type="transmembrane region" description="Helical" evidence="9">
    <location>
        <begin position="351"/>
        <end position="373"/>
    </location>
</feature>
<keyword evidence="8 9" id="KW-0472">Membrane</keyword>
<dbReference type="SUPFAM" id="SSF103473">
    <property type="entry name" value="MFS general substrate transporter"/>
    <property type="match status" value="1"/>
</dbReference>
<comment type="function">
    <text evidence="9">Plasma membrane transporter mediating the uptake by cells of the water soluble vitamin B2/riboflavin that plays a key role in biochemical oxidation-reduction reactions of the carbohydrate, lipid, and amino acid metabolism.</text>
</comment>
<evidence type="ECO:0000256" key="6">
    <source>
        <dbReference type="ARBA" id="ARBA00022692"/>
    </source>
</evidence>
<feature type="transmembrane region" description="Helical" evidence="9">
    <location>
        <begin position="158"/>
        <end position="179"/>
    </location>
</feature>
<reference evidence="10" key="2">
    <citation type="journal article" date="2022" name="Res Sq">
        <title>Comparative Genomics Reveals Insights into the Divergent Evolution of Astigmatic Mites and Household Pest Adaptations.</title>
        <authorList>
            <person name="Xiong Q."/>
            <person name="Wan A.T.-Y."/>
            <person name="Liu X.-Y."/>
            <person name="Fung C.S.-H."/>
            <person name="Xiao X."/>
            <person name="Malainual N."/>
            <person name="Hou J."/>
            <person name="Wang L."/>
            <person name="Wang M."/>
            <person name="Yang K."/>
            <person name="Cui Y."/>
            <person name="Leung E."/>
            <person name="Nong W."/>
            <person name="Shin S.-K."/>
            <person name="Au S."/>
            <person name="Jeong K.Y."/>
            <person name="Chew F.T."/>
            <person name="Hui J."/>
            <person name="Leung T.F."/>
            <person name="Tungtrongchitr A."/>
            <person name="Zhong N."/>
            <person name="Liu Z."/>
            <person name="Tsui S."/>
        </authorList>
    </citation>
    <scope>NUCLEOTIDE SEQUENCE</scope>
    <source>
        <strain evidence="10">Derf</strain>
        <tissue evidence="10">Whole organism</tissue>
    </source>
</reference>
<keyword evidence="11" id="KW-1185">Reference proteome</keyword>
<feature type="transmembrane region" description="Helical" evidence="9">
    <location>
        <begin position="59"/>
        <end position="79"/>
    </location>
</feature>
<dbReference type="InterPro" id="IPR009357">
    <property type="entry name" value="Riboflavin_transptr"/>
</dbReference>
<feature type="transmembrane region" description="Helical" evidence="9">
    <location>
        <begin position="414"/>
        <end position="435"/>
    </location>
</feature>
<reference evidence="10" key="1">
    <citation type="submission" date="2013-05" db="EMBL/GenBank/DDBJ databases">
        <authorList>
            <person name="Yim A.K.Y."/>
            <person name="Chan T.F."/>
            <person name="Ji K.M."/>
            <person name="Liu X.Y."/>
            <person name="Zhou J.W."/>
            <person name="Li R.Q."/>
            <person name="Yang K.Y."/>
            <person name="Li J."/>
            <person name="Li M."/>
            <person name="Law P.T.W."/>
            <person name="Wu Y.L."/>
            <person name="Cai Z.L."/>
            <person name="Qin H."/>
            <person name="Bao Y."/>
            <person name="Leung R.K.K."/>
            <person name="Ng P.K.S."/>
            <person name="Zou J."/>
            <person name="Zhong X.J."/>
            <person name="Ran P.X."/>
            <person name="Zhong N.S."/>
            <person name="Liu Z.G."/>
            <person name="Tsui S.K.W."/>
        </authorList>
    </citation>
    <scope>NUCLEOTIDE SEQUENCE</scope>
    <source>
        <strain evidence="10">Derf</strain>
        <tissue evidence="10">Whole organism</tissue>
    </source>
</reference>
<evidence type="ECO:0000256" key="1">
    <source>
        <dbReference type="ARBA" id="ARBA00000215"/>
    </source>
</evidence>
<comment type="caution">
    <text evidence="10">The sequence shown here is derived from an EMBL/GenBank/DDBJ whole genome shotgun (WGS) entry which is preliminary data.</text>
</comment>
<comment type="catalytic activity">
    <reaction evidence="1 9">
        <text>riboflavin(in) = riboflavin(out)</text>
        <dbReference type="Rhea" id="RHEA:35015"/>
        <dbReference type="ChEBI" id="CHEBI:57986"/>
    </reaction>
</comment>
<evidence type="ECO:0000313" key="11">
    <source>
        <dbReference type="Proteomes" id="UP000790347"/>
    </source>
</evidence>
<comment type="similarity">
    <text evidence="3 9">Belongs to the riboflavin transporter family.</text>
</comment>
<evidence type="ECO:0000256" key="8">
    <source>
        <dbReference type="ARBA" id="ARBA00023136"/>
    </source>
</evidence>
<evidence type="ECO:0000256" key="7">
    <source>
        <dbReference type="ARBA" id="ARBA00022989"/>
    </source>
</evidence>
<feature type="transmembrane region" description="Helical" evidence="9">
    <location>
        <begin position="385"/>
        <end position="407"/>
    </location>
</feature>
<feature type="transmembrane region" description="Helical" evidence="9">
    <location>
        <begin position="447"/>
        <end position="466"/>
    </location>
</feature>
<dbReference type="GO" id="GO:0005886">
    <property type="term" value="C:plasma membrane"/>
    <property type="evidence" value="ECO:0007669"/>
    <property type="project" value="UniProtKB-SubCell"/>
</dbReference>
<dbReference type="PANTHER" id="PTHR12929">
    <property type="entry name" value="SOLUTE CARRIER FAMILY 52"/>
    <property type="match status" value="1"/>
</dbReference>
<feature type="transmembrane region" description="Helical" evidence="9">
    <location>
        <begin position="243"/>
        <end position="268"/>
    </location>
</feature>
<keyword evidence="6 9" id="KW-0812">Transmembrane</keyword>
<feature type="transmembrane region" description="Helical" evidence="9">
    <location>
        <begin position="487"/>
        <end position="508"/>
    </location>
</feature>
<keyword evidence="7 9" id="KW-1133">Transmembrane helix</keyword>